<dbReference type="InterPro" id="IPR001295">
    <property type="entry name" value="Dihydroorotate_DH_CS"/>
</dbReference>
<feature type="binding site" evidence="9">
    <location>
        <position position="201"/>
    </location>
    <ligand>
        <name>FMN</name>
        <dbReference type="ChEBI" id="CHEBI:58210"/>
    </ligand>
</feature>
<dbReference type="PANTHER" id="PTHR48109">
    <property type="entry name" value="DIHYDROOROTATE DEHYDROGENASE (QUINONE), MITOCHONDRIAL-RELATED"/>
    <property type="match status" value="1"/>
</dbReference>
<comment type="caution">
    <text evidence="9">Lacks conserved residue(s) required for the propagation of feature annotation.</text>
</comment>
<feature type="domain" description="Dihydroorotate dehydrogenase catalytic" evidence="10">
    <location>
        <begin position="18"/>
        <end position="302"/>
    </location>
</feature>
<accession>A0A7W7R7Q6</accession>
<dbReference type="Gene3D" id="3.20.20.70">
    <property type="entry name" value="Aldolase class I"/>
    <property type="match status" value="1"/>
</dbReference>
<dbReference type="CDD" id="cd04740">
    <property type="entry name" value="DHOD_1B_like"/>
    <property type="match status" value="1"/>
</dbReference>
<comment type="pathway">
    <text evidence="2 9">Pyrimidine metabolism; UMP biosynthesis via de novo pathway.</text>
</comment>
<comment type="caution">
    <text evidence="11">The sequence shown here is derived from an EMBL/GenBank/DDBJ whole genome shotgun (WGS) entry which is preliminary data.</text>
</comment>
<evidence type="ECO:0000256" key="3">
    <source>
        <dbReference type="ARBA" id="ARBA00008008"/>
    </source>
</evidence>
<dbReference type="PROSITE" id="PS00912">
    <property type="entry name" value="DHODEHASE_2"/>
    <property type="match status" value="1"/>
</dbReference>
<feature type="binding site" evidence="9">
    <location>
        <begin position="77"/>
        <end position="81"/>
    </location>
    <ligand>
        <name>substrate</name>
    </ligand>
</feature>
<name>A0A7W7R7Q6_KITKI</name>
<evidence type="ECO:0000256" key="8">
    <source>
        <dbReference type="ARBA" id="ARBA00023002"/>
    </source>
</evidence>
<gene>
    <name evidence="9" type="primary">pyrD</name>
    <name evidence="11" type="ORF">FHR34_005817</name>
</gene>
<dbReference type="EMBL" id="JACHJV010000001">
    <property type="protein sequence ID" value="MBB4926824.1"/>
    <property type="molecule type" value="Genomic_DNA"/>
</dbReference>
<proteinExistence type="inferred from homology"/>
<dbReference type="UniPathway" id="UPA00070"/>
<keyword evidence="8 9" id="KW-0560">Oxidoreductase</keyword>
<dbReference type="HAMAP" id="MF_00224">
    <property type="entry name" value="DHO_dh_type1"/>
    <property type="match status" value="1"/>
</dbReference>
<keyword evidence="6 9" id="KW-0288">FMN</keyword>
<dbReference type="InterPro" id="IPR050074">
    <property type="entry name" value="DHO_dehydrogenase"/>
</dbReference>
<feature type="binding site" evidence="9">
    <location>
        <position position="29"/>
    </location>
    <ligand>
        <name>FMN</name>
        <dbReference type="ChEBI" id="CHEBI:58210"/>
    </ligand>
</feature>
<dbReference type="EC" id="1.3.-.-" evidence="9"/>
<feature type="binding site" evidence="9">
    <location>
        <begin position="281"/>
        <end position="282"/>
    </location>
    <ligand>
        <name>FMN</name>
        <dbReference type="ChEBI" id="CHEBI:58210"/>
    </ligand>
</feature>
<evidence type="ECO:0000256" key="7">
    <source>
        <dbReference type="ARBA" id="ARBA00022975"/>
    </source>
</evidence>
<dbReference type="GO" id="GO:0005737">
    <property type="term" value="C:cytoplasm"/>
    <property type="evidence" value="ECO:0007669"/>
    <property type="project" value="UniProtKB-SubCell"/>
</dbReference>
<sequence length="337" mass="35006">MTARPAPQDVDLSAPLGALTLPNPLSTASGCAGYGRELARFVPLDALGTVTTKTIMPYPRSGQATPRLAETPSGMLNSIGLQGAGIEHFVRHELPWLAERGARVLVSIAGERLEEFTETAERLNGQPGVVGLELNISCPNVADRGMVFARNPATSYDVVRAVRKSTDPELPVYAKLSPDVTSITEIAAACVQAGADGLSMINTSLGLAIDLDTLRPALAGGAGGLSGPALRPIAVRCVYQVHAAMLAGRIPQVPILGMGGIRTGRDALEFTLAGASGVAVGTALFQDPAAPQRILAELRAELAARGFAKYTDAVGYAHRPCAPVGAPHRPSPTERPS</sequence>
<comment type="catalytic activity">
    <reaction evidence="9">
        <text>(S)-dihydroorotate + A = orotate + AH2</text>
        <dbReference type="Rhea" id="RHEA:18073"/>
        <dbReference type="ChEBI" id="CHEBI:13193"/>
        <dbReference type="ChEBI" id="CHEBI:17499"/>
        <dbReference type="ChEBI" id="CHEBI:30839"/>
        <dbReference type="ChEBI" id="CHEBI:30864"/>
    </reaction>
</comment>
<dbReference type="GO" id="GO:0044205">
    <property type="term" value="P:'de novo' UMP biosynthetic process"/>
    <property type="evidence" value="ECO:0007669"/>
    <property type="project" value="UniProtKB-UniRule"/>
</dbReference>
<comment type="cofactor">
    <cofactor evidence="9">
        <name>FMN</name>
        <dbReference type="ChEBI" id="CHEBI:58210"/>
    </cofactor>
    <text evidence="9">Binds 1 FMN per subunit.</text>
</comment>
<dbReference type="PANTHER" id="PTHR48109:SF1">
    <property type="entry name" value="DIHYDROOROTATE DEHYDROGENASE (FUMARATE)"/>
    <property type="match status" value="1"/>
</dbReference>
<reference evidence="11 12" key="1">
    <citation type="submission" date="2020-08" db="EMBL/GenBank/DDBJ databases">
        <title>Sequencing the genomes of 1000 actinobacteria strains.</title>
        <authorList>
            <person name="Klenk H.-P."/>
        </authorList>
    </citation>
    <scope>NUCLEOTIDE SEQUENCE [LARGE SCALE GENOMIC DNA]</scope>
    <source>
        <strain evidence="11 12">DSM 41654</strain>
    </source>
</reference>
<evidence type="ECO:0000256" key="4">
    <source>
        <dbReference type="ARBA" id="ARBA00022490"/>
    </source>
</evidence>
<feature type="binding site" evidence="9">
    <location>
        <position position="135"/>
    </location>
    <ligand>
        <name>substrate</name>
    </ligand>
</feature>
<dbReference type="SUPFAM" id="SSF51395">
    <property type="entry name" value="FMN-linked oxidoreductases"/>
    <property type="match status" value="1"/>
</dbReference>
<keyword evidence="7 9" id="KW-0665">Pyrimidine biosynthesis</keyword>
<feature type="binding site" evidence="9">
    <location>
        <position position="53"/>
    </location>
    <ligand>
        <name>substrate</name>
    </ligand>
</feature>
<dbReference type="GO" id="GO:0004152">
    <property type="term" value="F:dihydroorotate dehydrogenase activity"/>
    <property type="evidence" value="ECO:0007669"/>
    <property type="project" value="UniProtKB-UniRule"/>
</dbReference>
<dbReference type="InterPro" id="IPR012135">
    <property type="entry name" value="Dihydroorotate_DH_1_2"/>
</dbReference>
<dbReference type="InterPro" id="IPR049622">
    <property type="entry name" value="Dihydroorotate_DH_I"/>
</dbReference>
<feature type="binding site" evidence="9">
    <location>
        <position position="227"/>
    </location>
    <ligand>
        <name>FMN</name>
        <dbReference type="ChEBI" id="CHEBI:58210"/>
    </ligand>
</feature>
<comment type="function">
    <text evidence="9">Catalyzes the conversion of dihydroorotate to orotate.</text>
</comment>
<comment type="subcellular location">
    <subcellularLocation>
        <location evidence="1 9">Cytoplasm</location>
    </subcellularLocation>
</comment>
<keyword evidence="5 9" id="KW-0285">Flavoprotein</keyword>
<dbReference type="Proteomes" id="UP000540506">
    <property type="component" value="Unassembled WGS sequence"/>
</dbReference>
<evidence type="ECO:0000256" key="1">
    <source>
        <dbReference type="ARBA" id="ARBA00004496"/>
    </source>
</evidence>
<dbReference type="Pfam" id="PF01180">
    <property type="entry name" value="DHO_dh"/>
    <property type="match status" value="1"/>
</dbReference>
<dbReference type="AlphaFoldDB" id="A0A7W7R7Q6"/>
<evidence type="ECO:0000256" key="5">
    <source>
        <dbReference type="ARBA" id="ARBA00022630"/>
    </source>
</evidence>
<feature type="binding site" evidence="9">
    <location>
        <begin position="53"/>
        <end position="54"/>
    </location>
    <ligand>
        <name>FMN</name>
        <dbReference type="ChEBI" id="CHEBI:58210"/>
    </ligand>
</feature>
<feature type="binding site" evidence="9">
    <location>
        <position position="175"/>
    </location>
    <ligand>
        <name>FMN</name>
        <dbReference type="ChEBI" id="CHEBI:58210"/>
    </ligand>
</feature>
<dbReference type="NCBIfam" id="NF005574">
    <property type="entry name" value="PRK07259.1"/>
    <property type="match status" value="1"/>
</dbReference>
<dbReference type="InterPro" id="IPR013785">
    <property type="entry name" value="Aldolase_TIM"/>
</dbReference>
<dbReference type="PIRSF" id="PIRSF000164">
    <property type="entry name" value="DHO_oxidase"/>
    <property type="match status" value="1"/>
</dbReference>
<dbReference type="InterPro" id="IPR033888">
    <property type="entry name" value="DHOD_1B"/>
</dbReference>
<evidence type="ECO:0000313" key="11">
    <source>
        <dbReference type="EMBL" id="MBB4926824.1"/>
    </source>
</evidence>
<feature type="binding site" evidence="9">
    <location>
        <begin position="202"/>
        <end position="203"/>
    </location>
    <ligand>
        <name>substrate</name>
    </ligand>
</feature>
<evidence type="ECO:0000259" key="10">
    <source>
        <dbReference type="Pfam" id="PF01180"/>
    </source>
</evidence>
<keyword evidence="4 9" id="KW-0963">Cytoplasm</keyword>
<feature type="active site" description="Nucleophile" evidence="9">
    <location>
        <position position="138"/>
    </location>
</feature>
<dbReference type="NCBIfam" id="TIGR01037">
    <property type="entry name" value="pyrD_sub1_fam"/>
    <property type="match status" value="1"/>
</dbReference>
<feature type="binding site" evidence="9">
    <location>
        <position position="135"/>
    </location>
    <ligand>
        <name>FMN</name>
        <dbReference type="ChEBI" id="CHEBI:58210"/>
    </ligand>
</feature>
<evidence type="ECO:0000256" key="2">
    <source>
        <dbReference type="ARBA" id="ARBA00004725"/>
    </source>
</evidence>
<dbReference type="GO" id="GO:0006207">
    <property type="term" value="P:'de novo' pyrimidine nucleobase biosynthetic process"/>
    <property type="evidence" value="ECO:0007669"/>
    <property type="project" value="InterPro"/>
</dbReference>
<organism evidence="11 12">
    <name type="scientific">Kitasatospora kifunensis</name>
    <name type="common">Streptomyces kifunensis</name>
    <dbReference type="NCBI Taxonomy" id="58351"/>
    <lineage>
        <taxon>Bacteria</taxon>
        <taxon>Bacillati</taxon>
        <taxon>Actinomycetota</taxon>
        <taxon>Actinomycetes</taxon>
        <taxon>Kitasatosporales</taxon>
        <taxon>Streptomycetaceae</taxon>
        <taxon>Kitasatospora</taxon>
    </lineage>
</organism>
<keyword evidence="12" id="KW-1185">Reference proteome</keyword>
<protein>
    <recommendedName>
        <fullName evidence="9">Dihydroorotate dehydrogenase</fullName>
        <shortName evidence="9">DHOD</shortName>
        <shortName evidence="9">DHODase</shortName>
        <shortName evidence="9">DHOdehase</shortName>
        <ecNumber evidence="9">1.3.-.-</ecNumber>
    </recommendedName>
</protein>
<dbReference type="RefSeq" id="WP_184940509.1">
    <property type="nucleotide sequence ID" value="NZ_JACHJV010000001.1"/>
</dbReference>
<dbReference type="InterPro" id="IPR005720">
    <property type="entry name" value="Dihydroorotate_DH_cat"/>
</dbReference>
<comment type="similarity">
    <text evidence="3 9">Belongs to the dihydroorotate dehydrogenase family. Type 1 subfamily.</text>
</comment>
<evidence type="ECO:0000313" key="12">
    <source>
        <dbReference type="Proteomes" id="UP000540506"/>
    </source>
</evidence>
<evidence type="ECO:0000256" key="6">
    <source>
        <dbReference type="ARBA" id="ARBA00022643"/>
    </source>
</evidence>
<dbReference type="InterPro" id="IPR024920">
    <property type="entry name" value="Dihydroorotate_DH_1"/>
</dbReference>
<feature type="binding site" evidence="9">
    <location>
        <begin position="259"/>
        <end position="260"/>
    </location>
    <ligand>
        <name>FMN</name>
        <dbReference type="ChEBI" id="CHEBI:58210"/>
    </ligand>
</feature>
<dbReference type="PROSITE" id="PS51257">
    <property type="entry name" value="PROKAR_LIPOPROTEIN"/>
    <property type="match status" value="1"/>
</dbReference>
<evidence type="ECO:0000256" key="9">
    <source>
        <dbReference type="HAMAP-Rule" id="MF_00224"/>
    </source>
</evidence>